<comment type="caution">
    <text evidence="2">The sequence shown here is derived from an EMBL/GenBank/DDBJ whole genome shotgun (WGS) entry which is preliminary data.</text>
</comment>
<evidence type="ECO:0000313" key="2">
    <source>
        <dbReference type="EMBL" id="EKT63283.1"/>
    </source>
</evidence>
<accession>K8WRS4</accession>
<evidence type="ECO:0000313" key="3">
    <source>
        <dbReference type="Proteomes" id="UP000009336"/>
    </source>
</evidence>
<dbReference type="Gene3D" id="3.90.25.10">
    <property type="entry name" value="UDP-galactose 4-epimerase, domain 1"/>
    <property type="match status" value="1"/>
</dbReference>
<dbReference type="PANTHER" id="PTHR43162">
    <property type="match status" value="1"/>
</dbReference>
<dbReference type="InterPro" id="IPR008030">
    <property type="entry name" value="NmrA-like"/>
</dbReference>
<evidence type="ECO:0000259" key="1">
    <source>
        <dbReference type="Pfam" id="PF05368"/>
    </source>
</evidence>
<dbReference type="PANTHER" id="PTHR43162:SF1">
    <property type="entry name" value="PRESTALK A DIFFERENTIATION PROTEIN A"/>
    <property type="match status" value="1"/>
</dbReference>
<dbReference type="AlphaFoldDB" id="K8WRS4"/>
<reference evidence="2 3" key="1">
    <citation type="journal article" date="2012" name="BMC Genomics">
        <title>Comparative genomics of bacteria in the genus Providencia isolated from wild Drosophila melanogaster.</title>
        <authorList>
            <person name="Galac M.R."/>
            <person name="Lazzaro B.P."/>
        </authorList>
    </citation>
    <scope>NUCLEOTIDE SEQUENCE [LARGE SCALE GENOMIC DNA]</scope>
    <source>
        <strain evidence="2 3">DSM 19968</strain>
    </source>
</reference>
<dbReference type="Proteomes" id="UP000009336">
    <property type="component" value="Unassembled WGS sequence"/>
</dbReference>
<feature type="domain" description="NmrA-like" evidence="1">
    <location>
        <begin position="3"/>
        <end position="250"/>
    </location>
</feature>
<name>K8WRS4_9GAMM</name>
<dbReference type="Gene3D" id="3.40.50.720">
    <property type="entry name" value="NAD(P)-binding Rossmann-like Domain"/>
    <property type="match status" value="1"/>
</dbReference>
<dbReference type="SUPFAM" id="SSF51735">
    <property type="entry name" value="NAD(P)-binding Rossmann-fold domains"/>
    <property type="match status" value="1"/>
</dbReference>
<proteinExistence type="predicted"/>
<sequence>MYAITGISGKVGGATAKTLLAAGHKIRAVLRDKQKAQTWRERGCDVALAELHDVSALTTAFTGVDGVFILMPSNFDPTPGFPETHQLIANIIAAISAANPPKVVLLSTIGAQALEPNLLNQLGAAEQAFATLSMPVTVLRAAWFMENAVWDVAAAREESVYRSFLQPLSQTFPMIATQDIGSLAAFLLTEASSGYRVVELEGPQRYTPREVANAFALALQQNVATQVVPRDSWHDLFTSQGMKNPLPRMQMLDGFNQGWIEFETDTVMYGTTRLEQVIAQLVEPQR</sequence>
<protein>
    <recommendedName>
        <fullName evidence="1">NmrA-like domain-containing protein</fullName>
    </recommendedName>
</protein>
<dbReference type="PATRIC" id="fig|1141662.3.peg.1112"/>
<organism evidence="2 3">
    <name type="scientific">Providencia burhodogranariea DSM 19968</name>
    <dbReference type="NCBI Taxonomy" id="1141662"/>
    <lineage>
        <taxon>Bacteria</taxon>
        <taxon>Pseudomonadati</taxon>
        <taxon>Pseudomonadota</taxon>
        <taxon>Gammaproteobacteria</taxon>
        <taxon>Enterobacterales</taxon>
        <taxon>Morganellaceae</taxon>
        <taxon>Providencia</taxon>
    </lineage>
</organism>
<dbReference type="OrthoDB" id="9798669at2"/>
<dbReference type="eggNOG" id="COG0702">
    <property type="taxonomic scope" value="Bacteria"/>
</dbReference>
<dbReference type="STRING" id="1141662.OOA_05476"/>
<dbReference type="HOGENOM" id="CLU_007383_10_5_6"/>
<dbReference type="EMBL" id="AKKL01000015">
    <property type="protein sequence ID" value="EKT63283.1"/>
    <property type="molecule type" value="Genomic_DNA"/>
</dbReference>
<keyword evidence="3" id="KW-1185">Reference proteome</keyword>
<dbReference type="InterPro" id="IPR036291">
    <property type="entry name" value="NAD(P)-bd_dom_sf"/>
</dbReference>
<dbReference type="InterPro" id="IPR051604">
    <property type="entry name" value="Ergot_Alk_Oxidoreductase"/>
</dbReference>
<gene>
    <name evidence="2" type="ORF">OOA_05476</name>
</gene>
<dbReference type="Pfam" id="PF05368">
    <property type="entry name" value="NmrA"/>
    <property type="match status" value="1"/>
</dbReference>